<dbReference type="PANTHER" id="PTHR30349:SF77">
    <property type="entry name" value="TYROSINE RECOMBINASE XERC"/>
    <property type="match status" value="1"/>
</dbReference>
<dbReference type="STRING" id="44251.PDUR_14285"/>
<gene>
    <name evidence="12" type="ORF">PDUR_14285</name>
</gene>
<dbReference type="InterPro" id="IPR050090">
    <property type="entry name" value="Tyrosine_recombinase_XerCD"/>
</dbReference>
<dbReference type="AlphaFoldDB" id="A0A089IVH3"/>
<keyword evidence="6 9" id="KW-0238">DNA-binding</keyword>
<dbReference type="InterPro" id="IPR010998">
    <property type="entry name" value="Integrase_recombinase_N"/>
</dbReference>
<dbReference type="GO" id="GO:0005737">
    <property type="term" value="C:cytoplasm"/>
    <property type="evidence" value="ECO:0007669"/>
    <property type="project" value="UniProtKB-SubCell"/>
</dbReference>
<dbReference type="EMBL" id="CP009288">
    <property type="protein sequence ID" value="AIQ12949.1"/>
    <property type="molecule type" value="Genomic_DNA"/>
</dbReference>
<dbReference type="GO" id="GO:0051301">
    <property type="term" value="P:cell division"/>
    <property type="evidence" value="ECO:0007669"/>
    <property type="project" value="UniProtKB-KW"/>
</dbReference>
<sequence>MNLSELWRLYEADKRIQGFSPKTLKAYALQHKMLLLELGNLDITEVTLTMLKECLAKQADRLKPSSLGHRIRFVRSLFRYAYEETYLTSNPSLKLREPKLDKRIPKFLIEEDVIHLKISCQSLRERALLEFLYCTGCRVGEVEKINIGDLNWENCSAIVNGKGSKQREVYFTTECKVWLKKYLASREDSCKALFVTDTHPTKRMAIPTIRWALKRLADRGEIEANVYPHRFRHTYACQLLDNGAPLDFIQGMLGHEKASTTQIYAQLRGERRRELYRRFF</sequence>
<evidence type="ECO:0000256" key="9">
    <source>
        <dbReference type="PROSITE-ProRule" id="PRU01248"/>
    </source>
</evidence>
<dbReference type="KEGG" id="pdu:PDUR_14285"/>
<dbReference type="PROSITE" id="PS51898">
    <property type="entry name" value="TYR_RECOMBINASE"/>
    <property type="match status" value="1"/>
</dbReference>
<reference evidence="12 13" key="1">
    <citation type="submission" date="2014-08" db="EMBL/GenBank/DDBJ databases">
        <title>Comparative genomics of the Paenibacillus odorifer group.</title>
        <authorList>
            <person name="den Bakker H.C."/>
            <person name="Tsai Y.-C."/>
            <person name="Martin N."/>
            <person name="Korlach J."/>
            <person name="Wiedmann M."/>
        </authorList>
    </citation>
    <scope>NUCLEOTIDE SEQUENCE [LARGE SCALE GENOMIC DNA]</scope>
    <source>
        <strain evidence="12 13">DSM 1735</strain>
    </source>
</reference>
<dbReference type="GO" id="GO:0003677">
    <property type="term" value="F:DNA binding"/>
    <property type="evidence" value="ECO:0007669"/>
    <property type="project" value="UniProtKB-UniRule"/>
</dbReference>
<organism evidence="12 13">
    <name type="scientific">Paenibacillus durus</name>
    <name type="common">Paenibacillus azotofixans</name>
    <dbReference type="NCBI Taxonomy" id="44251"/>
    <lineage>
        <taxon>Bacteria</taxon>
        <taxon>Bacillati</taxon>
        <taxon>Bacillota</taxon>
        <taxon>Bacilli</taxon>
        <taxon>Bacillales</taxon>
        <taxon>Paenibacillaceae</taxon>
        <taxon>Paenibacillus</taxon>
    </lineage>
</organism>
<evidence type="ECO:0000313" key="13">
    <source>
        <dbReference type="Proteomes" id="UP000029409"/>
    </source>
</evidence>
<dbReference type="Proteomes" id="UP000029409">
    <property type="component" value="Chromosome"/>
</dbReference>
<evidence type="ECO:0000256" key="2">
    <source>
        <dbReference type="ARBA" id="ARBA00022490"/>
    </source>
</evidence>
<evidence type="ECO:0000259" key="11">
    <source>
        <dbReference type="PROSITE" id="PS51900"/>
    </source>
</evidence>
<dbReference type="PROSITE" id="PS50096">
    <property type="entry name" value="IQ"/>
    <property type="match status" value="1"/>
</dbReference>
<accession>A0A089IVH3</accession>
<dbReference type="GO" id="GO:0015074">
    <property type="term" value="P:DNA integration"/>
    <property type="evidence" value="ECO:0007669"/>
    <property type="project" value="UniProtKB-KW"/>
</dbReference>
<keyword evidence="7" id="KW-0233">DNA recombination</keyword>
<feature type="domain" description="Tyr recombinase" evidence="10">
    <location>
        <begin position="103"/>
        <end position="277"/>
    </location>
</feature>
<dbReference type="PANTHER" id="PTHR30349">
    <property type="entry name" value="PHAGE INTEGRASE-RELATED"/>
    <property type="match status" value="1"/>
</dbReference>
<dbReference type="GO" id="GO:0007059">
    <property type="term" value="P:chromosome segregation"/>
    <property type="evidence" value="ECO:0007669"/>
    <property type="project" value="UniProtKB-KW"/>
</dbReference>
<dbReference type="eggNOG" id="COG4974">
    <property type="taxonomic scope" value="Bacteria"/>
</dbReference>
<feature type="domain" description="Core-binding (CB)" evidence="11">
    <location>
        <begin position="1"/>
        <end position="82"/>
    </location>
</feature>
<dbReference type="InterPro" id="IPR002104">
    <property type="entry name" value="Integrase_catalytic"/>
</dbReference>
<keyword evidence="2" id="KW-0963">Cytoplasm</keyword>
<name>A0A089IVH3_PAEDU</name>
<dbReference type="PROSITE" id="PS51900">
    <property type="entry name" value="CB"/>
    <property type="match status" value="1"/>
</dbReference>
<evidence type="ECO:0000259" key="10">
    <source>
        <dbReference type="PROSITE" id="PS51898"/>
    </source>
</evidence>
<dbReference type="InterPro" id="IPR011010">
    <property type="entry name" value="DNA_brk_join_enz"/>
</dbReference>
<evidence type="ECO:0000256" key="3">
    <source>
        <dbReference type="ARBA" id="ARBA00022618"/>
    </source>
</evidence>
<keyword evidence="5" id="KW-0229">DNA integration</keyword>
<dbReference type="GO" id="GO:0006310">
    <property type="term" value="P:DNA recombination"/>
    <property type="evidence" value="ECO:0007669"/>
    <property type="project" value="UniProtKB-KW"/>
</dbReference>
<keyword evidence="13" id="KW-1185">Reference proteome</keyword>
<dbReference type="InterPro" id="IPR044068">
    <property type="entry name" value="CB"/>
</dbReference>
<evidence type="ECO:0000256" key="6">
    <source>
        <dbReference type="ARBA" id="ARBA00023125"/>
    </source>
</evidence>
<dbReference type="Pfam" id="PF00589">
    <property type="entry name" value="Phage_integrase"/>
    <property type="match status" value="1"/>
</dbReference>
<evidence type="ECO:0000256" key="4">
    <source>
        <dbReference type="ARBA" id="ARBA00022829"/>
    </source>
</evidence>
<dbReference type="Gene3D" id="1.10.443.10">
    <property type="entry name" value="Intergrase catalytic core"/>
    <property type="match status" value="1"/>
</dbReference>
<evidence type="ECO:0000313" key="12">
    <source>
        <dbReference type="EMBL" id="AIQ12949.1"/>
    </source>
</evidence>
<dbReference type="InterPro" id="IPR013762">
    <property type="entry name" value="Integrase-like_cat_sf"/>
</dbReference>
<keyword evidence="8" id="KW-0131">Cell cycle</keyword>
<dbReference type="RefSeq" id="WP_042206767.1">
    <property type="nucleotide sequence ID" value="NZ_CP009288.1"/>
</dbReference>
<evidence type="ECO:0000256" key="5">
    <source>
        <dbReference type="ARBA" id="ARBA00022908"/>
    </source>
</evidence>
<dbReference type="Gene3D" id="1.10.150.130">
    <property type="match status" value="1"/>
</dbReference>
<evidence type="ECO:0000256" key="1">
    <source>
        <dbReference type="ARBA" id="ARBA00004496"/>
    </source>
</evidence>
<protein>
    <submittedName>
        <fullName evidence="12">Integrase</fullName>
    </submittedName>
</protein>
<keyword evidence="3" id="KW-0132">Cell division</keyword>
<evidence type="ECO:0000256" key="8">
    <source>
        <dbReference type="ARBA" id="ARBA00023306"/>
    </source>
</evidence>
<keyword evidence="4" id="KW-0159">Chromosome partition</keyword>
<evidence type="ECO:0000256" key="7">
    <source>
        <dbReference type="ARBA" id="ARBA00023172"/>
    </source>
</evidence>
<dbReference type="OrthoDB" id="9801717at2"/>
<comment type="subcellular location">
    <subcellularLocation>
        <location evidence="1">Cytoplasm</location>
    </subcellularLocation>
</comment>
<proteinExistence type="predicted"/>
<dbReference type="SUPFAM" id="SSF56349">
    <property type="entry name" value="DNA breaking-rejoining enzymes"/>
    <property type="match status" value="1"/>
</dbReference>